<dbReference type="Gene3D" id="3.30.710.10">
    <property type="entry name" value="Potassium Channel Kv1.1, Chain A"/>
    <property type="match status" value="1"/>
</dbReference>
<gene>
    <name evidence="5" type="ORF">KC19_10G161000</name>
</gene>
<dbReference type="SUPFAM" id="SSF54695">
    <property type="entry name" value="POZ domain"/>
    <property type="match status" value="1"/>
</dbReference>
<comment type="pathway">
    <text evidence="1">Protein modification; protein ubiquitination.</text>
</comment>
<feature type="domain" description="NPH3" evidence="4">
    <location>
        <begin position="272"/>
        <end position="604"/>
    </location>
</feature>
<name>A0A8T0GT93_CERPU</name>
<dbReference type="PROSITE" id="PS51649">
    <property type="entry name" value="NPH3"/>
    <property type="match status" value="1"/>
</dbReference>
<evidence type="ECO:0000313" key="6">
    <source>
        <dbReference type="Proteomes" id="UP000822688"/>
    </source>
</evidence>
<feature type="region of interest" description="Disordered" evidence="3">
    <location>
        <begin position="21"/>
        <end position="52"/>
    </location>
</feature>
<proteinExistence type="predicted"/>
<dbReference type="EMBL" id="CM026431">
    <property type="protein sequence ID" value="KAG0560192.1"/>
    <property type="molecule type" value="Genomic_DNA"/>
</dbReference>
<feature type="region of interest" description="Disordered" evidence="3">
    <location>
        <begin position="686"/>
        <end position="742"/>
    </location>
</feature>
<evidence type="ECO:0000259" key="4">
    <source>
        <dbReference type="PROSITE" id="PS51649"/>
    </source>
</evidence>
<evidence type="ECO:0000313" key="5">
    <source>
        <dbReference type="EMBL" id="KAG0560192.1"/>
    </source>
</evidence>
<dbReference type="InterPro" id="IPR027356">
    <property type="entry name" value="NPH3_dom"/>
</dbReference>
<sequence length="742" mass="82223">MSPWLGGGDSKLSSFSKRRWKNRSSLPDMHSPTTVLSPRDSSESSSITSSDEQHVNRIINHLVNGGTVKNRETEVEARLSACFEPINSKTWTVTTDKPSDLLVEVNDISFHLHKLPILSRSALLSRLVAKFCDSETACINLGSVPGGADAFALAAKFCYGIDVELTPANVAGLRCVSEYLEMTENLEEGNVSSKAEAYLNSVVLNSWNESIAVLATCEHLLPWAEDLHIIQRCSQSIARKACTDPRNVRWTAPMPKLNSPAVKVCSANPGENWWYEEVSCLTLHCFEKVTTAMVQNLMNPILIGGALELYARKWLPGVFKVSEANTPKASSPSSPSSRIYSPAHTGNASPVHEFAVTAEETARLHEVIVEQNKNRFTIEKIVTLVPQQKDTVSSNFLLRMLRAANMFSCSPECRAELEKKAGQQLDQATLSDLLIPSFCHTSEYLYDVDLVSRLLDHFIALEQGLGGGLKNKFFNKRIFGSLFVGGASAAKQAQAQPSARSKIVAKLMDSYLAEVARDIQLPLAKFQSLAEAVPVTSRVSDDGLYRAIDTYLKIHPGLTEMEKKKLCRILDSQRFSVAACMHAAQNERLPLRIVVQVLFGEQLKLRDAITGISQSIQEDRAIGDSGGPLRKLPMRDESPDSSASQQAMLETTNQMEIRALQQELSTMRIKYTELEKSHSTMMEMVEKLSRPRRNSTSSWTTPWKKAPKYPETPRKEANDSSNSGRSRTNNASAAQRWRNSIS</sequence>
<comment type="caution">
    <text evidence="5">The sequence shown here is derived from an EMBL/GenBank/DDBJ whole genome shotgun (WGS) entry which is preliminary data.</text>
</comment>
<evidence type="ECO:0000256" key="1">
    <source>
        <dbReference type="ARBA" id="ARBA00004906"/>
    </source>
</evidence>
<feature type="compositionally biased region" description="Low complexity" evidence="3">
    <location>
        <begin position="37"/>
        <end position="50"/>
    </location>
</feature>
<feature type="region of interest" description="Disordered" evidence="3">
    <location>
        <begin position="324"/>
        <end position="345"/>
    </location>
</feature>
<protein>
    <recommendedName>
        <fullName evidence="4">NPH3 domain-containing protein</fullName>
    </recommendedName>
</protein>
<dbReference type="PANTHER" id="PTHR32370">
    <property type="entry name" value="OS12G0117600 PROTEIN"/>
    <property type="match status" value="1"/>
</dbReference>
<evidence type="ECO:0000256" key="3">
    <source>
        <dbReference type="SAM" id="MobiDB-lite"/>
    </source>
</evidence>
<feature type="region of interest" description="Disordered" evidence="3">
    <location>
        <begin position="619"/>
        <end position="647"/>
    </location>
</feature>
<evidence type="ECO:0000256" key="2">
    <source>
        <dbReference type="ARBA" id="ARBA00022786"/>
    </source>
</evidence>
<keyword evidence="6" id="KW-1185">Reference proteome</keyword>
<dbReference type="Proteomes" id="UP000822688">
    <property type="component" value="Chromosome 10"/>
</dbReference>
<organism evidence="5 6">
    <name type="scientific">Ceratodon purpureus</name>
    <name type="common">Fire moss</name>
    <name type="synonym">Dicranum purpureum</name>
    <dbReference type="NCBI Taxonomy" id="3225"/>
    <lineage>
        <taxon>Eukaryota</taxon>
        <taxon>Viridiplantae</taxon>
        <taxon>Streptophyta</taxon>
        <taxon>Embryophyta</taxon>
        <taxon>Bryophyta</taxon>
        <taxon>Bryophytina</taxon>
        <taxon>Bryopsida</taxon>
        <taxon>Dicranidae</taxon>
        <taxon>Pseudoditrichales</taxon>
        <taxon>Ditrichaceae</taxon>
        <taxon>Ceratodon</taxon>
    </lineage>
</organism>
<feature type="compositionally biased region" description="Polar residues" evidence="3">
    <location>
        <begin position="719"/>
        <end position="742"/>
    </location>
</feature>
<dbReference type="AlphaFoldDB" id="A0A8T0GT93"/>
<dbReference type="InterPro" id="IPR011333">
    <property type="entry name" value="SKP1/BTB/POZ_sf"/>
</dbReference>
<dbReference type="Pfam" id="PF03000">
    <property type="entry name" value="NPH3"/>
    <property type="match status" value="1"/>
</dbReference>
<reference evidence="5" key="1">
    <citation type="submission" date="2020-06" db="EMBL/GenBank/DDBJ databases">
        <title>WGS assembly of Ceratodon purpureus strain R40.</title>
        <authorList>
            <person name="Carey S.B."/>
            <person name="Jenkins J."/>
            <person name="Shu S."/>
            <person name="Lovell J.T."/>
            <person name="Sreedasyam A."/>
            <person name="Maumus F."/>
            <person name="Tiley G.P."/>
            <person name="Fernandez-Pozo N."/>
            <person name="Barry K."/>
            <person name="Chen C."/>
            <person name="Wang M."/>
            <person name="Lipzen A."/>
            <person name="Daum C."/>
            <person name="Saski C.A."/>
            <person name="Payton A.C."/>
            <person name="Mcbreen J.C."/>
            <person name="Conrad R.E."/>
            <person name="Kollar L.M."/>
            <person name="Olsson S."/>
            <person name="Huttunen S."/>
            <person name="Landis J.B."/>
            <person name="Wickett N.J."/>
            <person name="Johnson M.G."/>
            <person name="Rensing S.A."/>
            <person name="Grimwood J."/>
            <person name="Schmutz J."/>
            <person name="Mcdaniel S.F."/>
        </authorList>
    </citation>
    <scope>NUCLEOTIDE SEQUENCE</scope>
    <source>
        <strain evidence="5">R40</strain>
    </source>
</reference>
<accession>A0A8T0GT93</accession>
<keyword evidence="2" id="KW-0833">Ubl conjugation pathway</keyword>
<dbReference type="InterPro" id="IPR043454">
    <property type="entry name" value="NPH3/RPT2-like"/>
</dbReference>